<comment type="caution">
    <text evidence="1">The sequence shown here is derived from an EMBL/GenBank/DDBJ whole genome shotgun (WGS) entry which is preliminary data.</text>
</comment>
<reference evidence="2" key="1">
    <citation type="journal article" date="2019" name="Int. J. Syst. Evol. Microbiol.">
        <title>The Global Catalogue of Microorganisms (GCM) 10K type strain sequencing project: providing services to taxonomists for standard genome sequencing and annotation.</title>
        <authorList>
            <consortium name="The Broad Institute Genomics Platform"/>
            <consortium name="The Broad Institute Genome Sequencing Center for Infectious Disease"/>
            <person name="Wu L."/>
            <person name="Ma J."/>
        </authorList>
    </citation>
    <scope>NUCLEOTIDE SEQUENCE [LARGE SCALE GENOMIC DNA]</scope>
    <source>
        <strain evidence="2">CGMCC 1.10832</strain>
    </source>
</reference>
<sequence>MVKLSFMKSTLIGLFGFLVLFACDSKKKPSAEEISGVLDSVKIEEPAISEEVISDIIQQIPSPLEISTLLKEAETKYDKSHLNDPENISNYNTNFDKALALGIYGTDLGYTNIYGQNQDALFYLNAIKSLADDLSIGQFFDIGTIKRLATNSKNLDSLLLITTKNFNSINAYLQSQKRSNLSVLLLSGGWLEALYIVSKVSEKNPENEQLKETIGEQKIIMDNVALLLSFYVNNDPNIKDLAAKFSQLQEEFNKIEIKTVYREPTYEVVDGMLVVKDNSSSEIIMTDENIVSIRNMVYEIRNNIIN</sequence>
<evidence type="ECO:0008006" key="3">
    <source>
        <dbReference type="Google" id="ProtNLM"/>
    </source>
</evidence>
<dbReference type="EMBL" id="BMEC01000003">
    <property type="protein sequence ID" value="GGC28797.1"/>
    <property type="molecule type" value="Genomic_DNA"/>
</dbReference>
<proteinExistence type="predicted"/>
<evidence type="ECO:0000313" key="2">
    <source>
        <dbReference type="Proteomes" id="UP000636010"/>
    </source>
</evidence>
<dbReference type="PROSITE" id="PS51257">
    <property type="entry name" value="PROKAR_LIPOPROTEIN"/>
    <property type="match status" value="1"/>
</dbReference>
<accession>A0ABQ1LTD2</accession>
<evidence type="ECO:0000313" key="1">
    <source>
        <dbReference type="EMBL" id="GGC28797.1"/>
    </source>
</evidence>
<protein>
    <recommendedName>
        <fullName evidence="3">Lipoprotein</fullName>
    </recommendedName>
</protein>
<organism evidence="1 2">
    <name type="scientific">Marivirga lumbricoides</name>
    <dbReference type="NCBI Taxonomy" id="1046115"/>
    <lineage>
        <taxon>Bacteria</taxon>
        <taxon>Pseudomonadati</taxon>
        <taxon>Bacteroidota</taxon>
        <taxon>Cytophagia</taxon>
        <taxon>Cytophagales</taxon>
        <taxon>Marivirgaceae</taxon>
        <taxon>Marivirga</taxon>
    </lineage>
</organism>
<keyword evidence="2" id="KW-1185">Reference proteome</keyword>
<dbReference type="Proteomes" id="UP000636010">
    <property type="component" value="Unassembled WGS sequence"/>
</dbReference>
<name>A0ABQ1LTD2_9BACT</name>
<gene>
    <name evidence="1" type="ORF">GCM10011506_12740</name>
</gene>